<organism evidence="7">
    <name type="scientific">Leuconostoc mesenteroides</name>
    <dbReference type="NCBI Taxonomy" id="1245"/>
    <lineage>
        <taxon>Bacteria</taxon>
        <taxon>Bacillati</taxon>
        <taxon>Bacillota</taxon>
        <taxon>Bacilli</taxon>
        <taxon>Lactobacillales</taxon>
        <taxon>Lactobacillaceae</taxon>
        <taxon>Leuconostoc</taxon>
    </lineage>
</organism>
<evidence type="ECO:0000256" key="3">
    <source>
        <dbReference type="ARBA" id="ARBA00022676"/>
    </source>
</evidence>
<comment type="similarity">
    <text evidence="2">Belongs to the glycosyltransferase 2 family.</text>
</comment>
<feature type="transmembrane region" description="Helical" evidence="5">
    <location>
        <begin position="278"/>
        <end position="295"/>
    </location>
</feature>
<keyword evidence="5" id="KW-0812">Transmembrane</keyword>
<keyword evidence="5" id="KW-0472">Membrane</keyword>
<keyword evidence="5" id="KW-1133">Transmembrane helix</keyword>
<evidence type="ECO:0000259" key="6">
    <source>
        <dbReference type="Pfam" id="PF00535"/>
    </source>
</evidence>
<reference evidence="7" key="1">
    <citation type="journal article" date="2020" name="FEMS Microbiol. Lett.">
        <title>Screening for texturing Leuconostoc and genomics behind polysaccharide production.</title>
        <authorList>
            <person name="Poulsen V.K."/>
            <person name="Koza A."/>
            <person name="Al-Nakeeb K."/>
            <person name="Oeregaard G."/>
        </authorList>
    </citation>
    <scope>NUCLEOTIDE SEQUENCE</scope>
    <source>
        <strain evidence="7">Ln6</strain>
    </source>
</reference>
<name>A0A7S7AA11_LEUME</name>
<comment type="pathway">
    <text evidence="1">Cell wall biogenesis; cell wall polysaccharide biosynthesis.</text>
</comment>
<protein>
    <submittedName>
        <fullName evidence="7">GT</fullName>
    </submittedName>
</protein>
<dbReference type="InterPro" id="IPR001173">
    <property type="entry name" value="Glyco_trans_2-like"/>
</dbReference>
<accession>A0A7S7AA11</accession>
<dbReference type="InterPro" id="IPR029044">
    <property type="entry name" value="Nucleotide-diphossugar_trans"/>
</dbReference>
<evidence type="ECO:0000256" key="4">
    <source>
        <dbReference type="ARBA" id="ARBA00022679"/>
    </source>
</evidence>
<evidence type="ECO:0000256" key="2">
    <source>
        <dbReference type="ARBA" id="ARBA00006739"/>
    </source>
</evidence>
<sequence length="336" mass="39231">MAFKIVLYFKIFCTMYILLEESEISRVLRNNILKSGEQMIGAIVITFNPNIEILTKNLHSIIQQVEYVLVVDNGSNNFPEFVDILRESKIKIINFEENLGIACALNEGMNYFKKKKFHWVLTLDQDSILPKHYIEKLTQLDEFQNNDTGILGASYQDISRRENNSNDDIGVVDNPLLITSGGLTNIKAWQTVGGFDERLFIDVVDHDFNQRLIENNYRVLQAKNIVFYHNLGSPVNKPLLQTMLGIKKDFSPADHSEFRQYYIYRNSIIFIKRYSTKPIWHIIILLTTLRILFLFQNPLKKMKSALQGIRDGMNYSIRHDEFFKKYLKNKKAQEES</sequence>
<evidence type="ECO:0000256" key="1">
    <source>
        <dbReference type="ARBA" id="ARBA00004776"/>
    </source>
</evidence>
<keyword evidence="4" id="KW-0808">Transferase</keyword>
<dbReference type="GO" id="GO:0016757">
    <property type="term" value="F:glycosyltransferase activity"/>
    <property type="evidence" value="ECO:0007669"/>
    <property type="project" value="UniProtKB-KW"/>
</dbReference>
<feature type="domain" description="Glycosyltransferase 2-like" evidence="6">
    <location>
        <begin position="43"/>
        <end position="157"/>
    </location>
</feature>
<evidence type="ECO:0000313" key="7">
    <source>
        <dbReference type="EMBL" id="QOW37981.1"/>
    </source>
</evidence>
<keyword evidence="3" id="KW-0328">Glycosyltransferase</keyword>
<dbReference type="CDD" id="cd02526">
    <property type="entry name" value="GT2_RfbF_like"/>
    <property type="match status" value="1"/>
</dbReference>
<dbReference type="SUPFAM" id="SSF53448">
    <property type="entry name" value="Nucleotide-diphospho-sugar transferases"/>
    <property type="match status" value="1"/>
</dbReference>
<dbReference type="AlphaFoldDB" id="A0A7S7AA11"/>
<dbReference type="EMBL" id="MT799692">
    <property type="protein sequence ID" value="QOW37981.1"/>
    <property type="molecule type" value="Genomic_DNA"/>
</dbReference>
<dbReference type="Gene3D" id="3.90.550.10">
    <property type="entry name" value="Spore Coat Polysaccharide Biosynthesis Protein SpsA, Chain A"/>
    <property type="match status" value="1"/>
</dbReference>
<evidence type="ECO:0000256" key="5">
    <source>
        <dbReference type="SAM" id="Phobius"/>
    </source>
</evidence>
<proteinExistence type="inferred from homology"/>
<dbReference type="Pfam" id="PF00535">
    <property type="entry name" value="Glycos_transf_2"/>
    <property type="match status" value="1"/>
</dbReference>
<dbReference type="PANTHER" id="PTHR43179:SF12">
    <property type="entry name" value="GALACTOFURANOSYLTRANSFERASE GLFT2"/>
    <property type="match status" value="1"/>
</dbReference>
<dbReference type="PANTHER" id="PTHR43179">
    <property type="entry name" value="RHAMNOSYLTRANSFERASE WBBL"/>
    <property type="match status" value="1"/>
</dbReference>